<comment type="subcellular location">
    <subcellularLocation>
        <location evidence="1">Cell membrane</location>
        <topology evidence="1">Multi-pass membrane protein</topology>
    </subcellularLocation>
</comment>
<dbReference type="Proteomes" id="UP000295788">
    <property type="component" value="Unassembled WGS sequence"/>
</dbReference>
<dbReference type="PANTHER" id="PTHR34856:SF2">
    <property type="entry name" value="PROTEIN NRFD"/>
    <property type="match status" value="1"/>
</dbReference>
<comment type="caution">
    <text evidence="8">The sequence shown here is derived from an EMBL/GenBank/DDBJ whole genome shotgun (WGS) entry which is preliminary data.</text>
</comment>
<feature type="transmembrane region" description="Helical" evidence="7">
    <location>
        <begin position="20"/>
        <end position="42"/>
    </location>
</feature>
<evidence type="ECO:0000256" key="7">
    <source>
        <dbReference type="SAM" id="Phobius"/>
    </source>
</evidence>
<evidence type="ECO:0000313" key="9">
    <source>
        <dbReference type="Proteomes" id="UP000295788"/>
    </source>
</evidence>
<gene>
    <name evidence="8" type="ORF">EDD72_10919</name>
</gene>
<feature type="transmembrane region" description="Helical" evidence="7">
    <location>
        <begin position="239"/>
        <end position="264"/>
    </location>
</feature>
<feature type="transmembrane region" description="Helical" evidence="7">
    <location>
        <begin position="352"/>
        <end position="375"/>
    </location>
</feature>
<keyword evidence="3" id="KW-1003">Cell membrane</keyword>
<feature type="transmembrane region" description="Helical" evidence="7">
    <location>
        <begin position="284"/>
        <end position="302"/>
    </location>
</feature>
<keyword evidence="4 7" id="KW-0812">Transmembrane</keyword>
<reference evidence="8 9" key="1">
    <citation type="submission" date="2019-03" db="EMBL/GenBank/DDBJ databases">
        <title>Genomic Encyclopedia of Type Strains, Phase IV (KMG-IV): sequencing the most valuable type-strain genomes for metagenomic binning, comparative biology and taxonomic classification.</title>
        <authorList>
            <person name="Goeker M."/>
        </authorList>
    </citation>
    <scope>NUCLEOTIDE SEQUENCE [LARGE SCALE GENOMIC DNA]</scope>
    <source>
        <strain evidence="8 9">DSM 23802</strain>
    </source>
</reference>
<dbReference type="Pfam" id="PF03916">
    <property type="entry name" value="NrfD"/>
    <property type="match status" value="1"/>
</dbReference>
<evidence type="ECO:0000256" key="3">
    <source>
        <dbReference type="ARBA" id="ARBA00022475"/>
    </source>
</evidence>
<evidence type="ECO:0000256" key="5">
    <source>
        <dbReference type="ARBA" id="ARBA00022989"/>
    </source>
</evidence>
<dbReference type="GO" id="GO:0005886">
    <property type="term" value="C:plasma membrane"/>
    <property type="evidence" value="ECO:0007669"/>
    <property type="project" value="UniProtKB-SubCell"/>
</dbReference>
<dbReference type="PANTHER" id="PTHR34856">
    <property type="entry name" value="PROTEIN NRFD"/>
    <property type="match status" value="1"/>
</dbReference>
<sequence length="406" mass="46190">MGEFVNLNYLYNVHHEIPLGYLISVYFFYTGLSAGSFLLSSLSSVLGIKKYKPIAKIGTVMALSLLVIAPLHLIVDLEQPARFWHLFVYFNPTSPISYGSFLLTAYPIMTAIYGWFMFRKDFAIGAKQLSNWRGKLYRFLSFGKLDTSEESFQKDQQRVKLLGMINVPLALLVHGYTGFILANVQARGIWNTALMPFIFLMSAVVSGTGLLLILTMLAERFLSREKRITEERKELIFDIAKMMVWFILIDAVLLIVDFIVLFYAGTNAYETAWQMLHGEHQVSFLLYEVTIGLLIPFIMFAIPKIRKSYTGITVASLMTLFGVMAMRMNFVVGGQQLQLDGNGWNEYIPNPTHLAFIFTFAALEIILLAVLFYVLPITDEKDRYVDSESKANIKVKRSTKTISIQE</sequence>
<evidence type="ECO:0000256" key="2">
    <source>
        <dbReference type="ARBA" id="ARBA00008929"/>
    </source>
</evidence>
<evidence type="ECO:0000256" key="6">
    <source>
        <dbReference type="ARBA" id="ARBA00023136"/>
    </source>
</evidence>
<dbReference type="AlphaFoldDB" id="A0A4V6NYZ4"/>
<feature type="transmembrane region" description="Helical" evidence="7">
    <location>
        <begin position="95"/>
        <end position="118"/>
    </location>
</feature>
<name>A0A4V6NYZ4_9BACI</name>
<evidence type="ECO:0000313" key="8">
    <source>
        <dbReference type="EMBL" id="TCS82452.1"/>
    </source>
</evidence>
<keyword evidence="5 7" id="KW-1133">Transmembrane helix</keyword>
<accession>A0A4V6NYZ4</accession>
<keyword evidence="9" id="KW-1185">Reference proteome</keyword>
<feature type="transmembrane region" description="Helical" evidence="7">
    <location>
        <begin position="309"/>
        <end position="332"/>
    </location>
</feature>
<feature type="transmembrane region" description="Helical" evidence="7">
    <location>
        <begin position="54"/>
        <end position="75"/>
    </location>
</feature>
<keyword evidence="6 7" id="KW-0472">Membrane</keyword>
<evidence type="ECO:0000256" key="4">
    <source>
        <dbReference type="ARBA" id="ARBA00022692"/>
    </source>
</evidence>
<comment type="similarity">
    <text evidence="2">Belongs to the NrfD family.</text>
</comment>
<evidence type="ECO:0000256" key="1">
    <source>
        <dbReference type="ARBA" id="ARBA00004651"/>
    </source>
</evidence>
<dbReference type="OrthoDB" id="9768158at2"/>
<dbReference type="Gene3D" id="1.20.1630.10">
    <property type="entry name" value="Formate dehydrogenase/DMSO reductase domain"/>
    <property type="match status" value="1"/>
</dbReference>
<organism evidence="8 9">
    <name type="scientific">Tepidibacillus fermentans</name>
    <dbReference type="NCBI Taxonomy" id="1281767"/>
    <lineage>
        <taxon>Bacteria</taxon>
        <taxon>Bacillati</taxon>
        <taxon>Bacillota</taxon>
        <taxon>Bacilli</taxon>
        <taxon>Bacillales</taxon>
        <taxon>Bacillaceae</taxon>
        <taxon>Tepidibacillus</taxon>
    </lineage>
</organism>
<dbReference type="InterPro" id="IPR005614">
    <property type="entry name" value="NrfD-like"/>
</dbReference>
<dbReference type="EMBL" id="SMAB01000009">
    <property type="protein sequence ID" value="TCS82452.1"/>
    <property type="molecule type" value="Genomic_DNA"/>
</dbReference>
<protein>
    <submittedName>
        <fullName evidence="8">Tetrathionate reductase subunit C</fullName>
    </submittedName>
</protein>
<dbReference type="RefSeq" id="WP_132768748.1">
    <property type="nucleotide sequence ID" value="NZ_SMAB01000009.1"/>
</dbReference>
<proteinExistence type="inferred from homology"/>
<dbReference type="InterPro" id="IPR052049">
    <property type="entry name" value="Electron_transfer_protein"/>
</dbReference>
<feature type="transmembrane region" description="Helical" evidence="7">
    <location>
        <begin position="161"/>
        <end position="182"/>
    </location>
</feature>
<feature type="transmembrane region" description="Helical" evidence="7">
    <location>
        <begin position="194"/>
        <end position="218"/>
    </location>
</feature>